<evidence type="ECO:0000256" key="5">
    <source>
        <dbReference type="ARBA" id="ARBA00022692"/>
    </source>
</evidence>
<proteinExistence type="inferred from homology"/>
<feature type="transmembrane region" description="Helical" evidence="15">
    <location>
        <begin position="201"/>
        <end position="223"/>
    </location>
</feature>
<keyword evidence="10 15" id="KW-0472">Membrane</keyword>
<keyword evidence="9 15" id="KW-1133">Transmembrane helix</keyword>
<evidence type="ECO:0000256" key="12">
    <source>
        <dbReference type="ARBA" id="ARBA00038064"/>
    </source>
</evidence>
<name>A0A367J8L0_RHIAZ</name>
<evidence type="ECO:0000313" key="17">
    <source>
        <dbReference type="EMBL" id="RCH86268.1"/>
    </source>
</evidence>
<dbReference type="InterPro" id="IPR036236">
    <property type="entry name" value="Znf_C2H2_sf"/>
</dbReference>
<dbReference type="PROSITE" id="PS50157">
    <property type="entry name" value="ZINC_FINGER_C2H2_2"/>
    <property type="match status" value="1"/>
</dbReference>
<dbReference type="STRING" id="86630.A0A367J8L0"/>
<dbReference type="GO" id="GO:0008270">
    <property type="term" value="F:zinc ion binding"/>
    <property type="evidence" value="ECO:0007669"/>
    <property type="project" value="UniProtKB-KW"/>
</dbReference>
<evidence type="ECO:0000256" key="2">
    <source>
        <dbReference type="ARBA" id="ARBA00004496"/>
    </source>
</evidence>
<evidence type="ECO:0000256" key="10">
    <source>
        <dbReference type="ARBA" id="ARBA00023136"/>
    </source>
</evidence>
<dbReference type="Pfam" id="PF09779">
    <property type="entry name" value="Ima1_N"/>
    <property type="match status" value="1"/>
</dbReference>
<dbReference type="OrthoDB" id="24683at2759"/>
<dbReference type="FunFam" id="3.30.160.60:FF:000299">
    <property type="entry name" value="Zinc finger protein 593"/>
    <property type="match status" value="1"/>
</dbReference>
<keyword evidence="7 13" id="KW-0863">Zinc-finger</keyword>
<dbReference type="Pfam" id="PF12171">
    <property type="entry name" value="zf-C2H2_jaz"/>
    <property type="match status" value="1"/>
</dbReference>
<evidence type="ECO:0000259" key="16">
    <source>
        <dbReference type="PROSITE" id="PS50157"/>
    </source>
</evidence>
<feature type="transmembrane region" description="Helical" evidence="15">
    <location>
        <begin position="308"/>
        <end position="327"/>
    </location>
</feature>
<dbReference type="GO" id="GO:0005637">
    <property type="term" value="C:nuclear inner membrane"/>
    <property type="evidence" value="ECO:0007669"/>
    <property type="project" value="UniProtKB-SubCell"/>
</dbReference>
<evidence type="ECO:0000256" key="14">
    <source>
        <dbReference type="SAM" id="MobiDB-lite"/>
    </source>
</evidence>
<dbReference type="SUPFAM" id="SSF57667">
    <property type="entry name" value="beta-beta-alpha zinc fingers"/>
    <property type="match status" value="1"/>
</dbReference>
<keyword evidence="11" id="KW-0539">Nucleus</keyword>
<keyword evidence="4" id="KW-0690">Ribosome biogenesis</keyword>
<dbReference type="GO" id="GO:0042254">
    <property type="term" value="P:ribosome biogenesis"/>
    <property type="evidence" value="ECO:0007669"/>
    <property type="project" value="UniProtKB-KW"/>
</dbReference>
<dbReference type="PROSITE" id="PS00028">
    <property type="entry name" value="ZINC_FINGER_C2H2_1"/>
    <property type="match status" value="1"/>
</dbReference>
<feature type="transmembrane region" description="Helical" evidence="15">
    <location>
        <begin position="339"/>
        <end position="357"/>
    </location>
</feature>
<dbReference type="InterPro" id="IPR051879">
    <property type="entry name" value="C2H2-ZF_Maturation_Protein"/>
</dbReference>
<comment type="subcellular location">
    <subcellularLocation>
        <location evidence="2">Cytoplasm</location>
    </subcellularLocation>
    <subcellularLocation>
        <location evidence="1">Nucleus inner membrane</location>
        <topology evidence="1">Multi-pass membrane protein</topology>
    </subcellularLocation>
</comment>
<gene>
    <name evidence="17" type="primary">BUD20</name>
    <name evidence="17" type="ORF">CU097_005018</name>
</gene>
<dbReference type="PANTHER" id="PTHR46095">
    <property type="entry name" value="ZINC FINGER PROTEIN 593"/>
    <property type="match status" value="1"/>
</dbReference>
<evidence type="ECO:0000256" key="13">
    <source>
        <dbReference type="PROSITE-ProRule" id="PRU00042"/>
    </source>
</evidence>
<comment type="similarity">
    <text evidence="12">Belongs to the ZNF593/BUD20 C2H2-type zinc-finger protein family.</text>
</comment>
<evidence type="ECO:0000256" key="15">
    <source>
        <dbReference type="SAM" id="Phobius"/>
    </source>
</evidence>
<accession>A0A367J8L0</accession>
<evidence type="ECO:0000256" key="9">
    <source>
        <dbReference type="ARBA" id="ARBA00022989"/>
    </source>
</evidence>
<dbReference type="AlphaFoldDB" id="A0A367J8L0"/>
<reference evidence="17 18" key="1">
    <citation type="journal article" date="2018" name="G3 (Bethesda)">
        <title>Phylogenetic and Phylogenomic Definition of Rhizopus Species.</title>
        <authorList>
            <person name="Gryganskyi A.P."/>
            <person name="Golan J."/>
            <person name="Dolatabadi S."/>
            <person name="Mondo S."/>
            <person name="Robb S."/>
            <person name="Idnurm A."/>
            <person name="Muszewska A."/>
            <person name="Steczkiewicz K."/>
            <person name="Masonjones S."/>
            <person name="Liao H.L."/>
            <person name="Gajdeczka M.T."/>
            <person name="Anike F."/>
            <person name="Vuek A."/>
            <person name="Anishchenko I.M."/>
            <person name="Voigt K."/>
            <person name="de Hoog G.S."/>
            <person name="Smith M.E."/>
            <person name="Heitman J."/>
            <person name="Vilgalys R."/>
            <person name="Stajich J.E."/>
        </authorList>
    </citation>
    <scope>NUCLEOTIDE SEQUENCE [LARGE SCALE GENOMIC DNA]</scope>
    <source>
        <strain evidence="17 18">CBS 357.93</strain>
    </source>
</reference>
<evidence type="ECO:0000313" key="18">
    <source>
        <dbReference type="Proteomes" id="UP000252139"/>
    </source>
</evidence>
<evidence type="ECO:0000256" key="8">
    <source>
        <dbReference type="ARBA" id="ARBA00022833"/>
    </source>
</evidence>
<keyword evidence="8" id="KW-0862">Zinc</keyword>
<evidence type="ECO:0000256" key="4">
    <source>
        <dbReference type="ARBA" id="ARBA00022517"/>
    </source>
</evidence>
<dbReference type="EMBL" id="PJQL01001905">
    <property type="protein sequence ID" value="RCH86268.1"/>
    <property type="molecule type" value="Genomic_DNA"/>
</dbReference>
<dbReference type="GO" id="GO:0043021">
    <property type="term" value="F:ribonucleoprotein complex binding"/>
    <property type="evidence" value="ECO:0007669"/>
    <property type="project" value="UniProtKB-ARBA"/>
</dbReference>
<dbReference type="InterPro" id="IPR013087">
    <property type="entry name" value="Znf_C2H2_type"/>
</dbReference>
<feature type="domain" description="C2H2-type" evidence="16">
    <location>
        <begin position="428"/>
        <end position="457"/>
    </location>
</feature>
<dbReference type="GO" id="GO:0005737">
    <property type="term" value="C:cytoplasm"/>
    <property type="evidence" value="ECO:0007669"/>
    <property type="project" value="UniProtKB-SubCell"/>
</dbReference>
<evidence type="ECO:0000256" key="11">
    <source>
        <dbReference type="ARBA" id="ARBA00023242"/>
    </source>
</evidence>
<organism evidence="17 18">
    <name type="scientific">Rhizopus azygosporus</name>
    <name type="common">Rhizopus microsporus var. azygosporus</name>
    <dbReference type="NCBI Taxonomy" id="86630"/>
    <lineage>
        <taxon>Eukaryota</taxon>
        <taxon>Fungi</taxon>
        <taxon>Fungi incertae sedis</taxon>
        <taxon>Mucoromycota</taxon>
        <taxon>Mucoromycotina</taxon>
        <taxon>Mucoromycetes</taxon>
        <taxon>Mucorales</taxon>
        <taxon>Mucorineae</taxon>
        <taxon>Rhizopodaceae</taxon>
        <taxon>Rhizopus</taxon>
    </lineage>
</organism>
<sequence length="498" mass="59357">MSVFYYSPYKLISYLFKNAQRIRVNCWYCNTDAILDLSSGESAKYWVCQRCESENFRDEQGQVMDPIVPSKCTEPPKITTYRPYIPDPNKPTLCNECQKAQALILYLSEGFIPDDENEFDYKERCQQYLSHKRYLDDRYDLCQECHDEVAAYLEQQTKQFGPARLYEPNEDAIPPPEPQDTFMVKECNRNRSMAKFKLQRLFWISMHAFTLLYLYYVTCYPAAITDHNPFSISIKSYITQAYHAYKEANAWNECIWLFTDYIRSIIPRYYNFHRALFVCSLGERFHEGDCTRIDIPNGGTEFFLYHLASYYGFAQHVLFLFRTSLFFYPPTYILHKPTYCIAVYLAVLFIPFFIIRIRKGYEYFFTPVNVRRLRRKRTHHSIRDNYRKQRTRAYTRDLDQIHDDLKPENYEKMKHQEVDTDLPGLGQHYCVECARHFISDSHLQEHLKSKLHKRRLKKLEEEPYTQEEADRAAGIGKPDNGKRGGRLRMTDDDVTMEE</sequence>
<dbReference type="InterPro" id="IPR018617">
    <property type="entry name" value="Ima1_N"/>
</dbReference>
<feature type="region of interest" description="Disordered" evidence="14">
    <location>
        <begin position="458"/>
        <end position="498"/>
    </location>
</feature>
<keyword evidence="3" id="KW-0963">Cytoplasm</keyword>
<keyword evidence="6" id="KW-0479">Metal-binding</keyword>
<evidence type="ECO:0000256" key="1">
    <source>
        <dbReference type="ARBA" id="ARBA00004473"/>
    </source>
</evidence>
<evidence type="ECO:0000256" key="6">
    <source>
        <dbReference type="ARBA" id="ARBA00022723"/>
    </source>
</evidence>
<dbReference type="Gene3D" id="3.30.160.60">
    <property type="entry name" value="Classic Zinc Finger"/>
    <property type="match status" value="1"/>
</dbReference>
<dbReference type="PANTHER" id="PTHR46095:SF1">
    <property type="entry name" value="ZINC FINGER PROTEIN 593"/>
    <property type="match status" value="1"/>
</dbReference>
<evidence type="ECO:0000256" key="3">
    <source>
        <dbReference type="ARBA" id="ARBA00022490"/>
    </source>
</evidence>
<comment type="caution">
    <text evidence="17">The sequence shown here is derived from an EMBL/GenBank/DDBJ whole genome shotgun (WGS) entry which is preliminary data.</text>
</comment>
<protein>
    <submittedName>
        <fullName evidence="17">Bud site selection protein 20</fullName>
    </submittedName>
</protein>
<dbReference type="InterPro" id="IPR022755">
    <property type="entry name" value="Znf_C2H2_jaz"/>
</dbReference>
<keyword evidence="18" id="KW-1185">Reference proteome</keyword>
<dbReference type="Proteomes" id="UP000252139">
    <property type="component" value="Unassembled WGS sequence"/>
</dbReference>
<keyword evidence="5 15" id="KW-0812">Transmembrane</keyword>
<evidence type="ECO:0000256" key="7">
    <source>
        <dbReference type="ARBA" id="ARBA00022771"/>
    </source>
</evidence>